<dbReference type="InterPro" id="IPR014710">
    <property type="entry name" value="RmlC-like_jellyroll"/>
</dbReference>
<dbReference type="GO" id="GO:0046872">
    <property type="term" value="F:metal ion binding"/>
    <property type="evidence" value="ECO:0007669"/>
    <property type="project" value="UniProtKB-KW"/>
</dbReference>
<dbReference type="Pfam" id="PF02678">
    <property type="entry name" value="Pirin"/>
    <property type="match status" value="1"/>
</dbReference>
<evidence type="ECO:0000256" key="3">
    <source>
        <dbReference type="RuleBase" id="RU003457"/>
    </source>
</evidence>
<dbReference type="PIRSF" id="PIRSF006232">
    <property type="entry name" value="Pirin"/>
    <property type="match status" value="1"/>
</dbReference>
<evidence type="ECO:0000259" key="4">
    <source>
        <dbReference type="Pfam" id="PF02678"/>
    </source>
</evidence>
<dbReference type="Gene3D" id="2.60.120.10">
    <property type="entry name" value="Jelly Rolls"/>
    <property type="match status" value="2"/>
</dbReference>
<keyword evidence="7" id="KW-1185">Reference proteome</keyword>
<name>D2V6I1_NAEGR</name>
<gene>
    <name evidence="6" type="ORF">NAEGRDRAFT_31497</name>
</gene>
<organism evidence="7">
    <name type="scientific">Naegleria gruberi</name>
    <name type="common">Amoeba</name>
    <dbReference type="NCBI Taxonomy" id="5762"/>
    <lineage>
        <taxon>Eukaryota</taxon>
        <taxon>Discoba</taxon>
        <taxon>Heterolobosea</taxon>
        <taxon>Tetramitia</taxon>
        <taxon>Eutetramitia</taxon>
        <taxon>Vahlkampfiidae</taxon>
        <taxon>Naegleria</taxon>
    </lineage>
</organism>
<dbReference type="AlphaFoldDB" id="D2V6I1"/>
<reference evidence="6 7" key="1">
    <citation type="journal article" date="2010" name="Cell">
        <title>The genome of Naegleria gruberi illuminates early eukaryotic versatility.</title>
        <authorList>
            <person name="Fritz-Laylin L.K."/>
            <person name="Prochnik S.E."/>
            <person name="Ginger M.L."/>
            <person name="Dacks J.B."/>
            <person name="Carpenter M.L."/>
            <person name="Field M.C."/>
            <person name="Kuo A."/>
            <person name="Paredez A."/>
            <person name="Chapman J."/>
            <person name="Pham J."/>
            <person name="Shu S."/>
            <person name="Neupane R."/>
            <person name="Cipriano M."/>
            <person name="Mancuso J."/>
            <person name="Tu H."/>
            <person name="Salamov A."/>
            <person name="Lindquist E."/>
            <person name="Shapiro H."/>
            <person name="Lucas S."/>
            <person name="Grigoriev I.V."/>
            <person name="Cande W.Z."/>
            <person name="Fulton C."/>
            <person name="Rokhsar D.S."/>
            <person name="Dawson S.C."/>
        </authorList>
    </citation>
    <scope>NUCLEOTIDE SEQUENCE [LARGE SCALE GENOMIC DNA]</scope>
    <source>
        <strain evidence="6 7">NEG-M</strain>
    </source>
</reference>
<evidence type="ECO:0000256" key="1">
    <source>
        <dbReference type="ARBA" id="ARBA00008416"/>
    </source>
</evidence>
<evidence type="ECO:0000259" key="5">
    <source>
        <dbReference type="Pfam" id="PF05726"/>
    </source>
</evidence>
<dbReference type="KEGG" id="ngr:NAEGRDRAFT_31497"/>
<dbReference type="EMBL" id="GG738854">
    <property type="protein sequence ID" value="EFC47577.1"/>
    <property type="molecule type" value="Genomic_DNA"/>
</dbReference>
<feature type="binding site" evidence="2">
    <location>
        <position position="59"/>
    </location>
    <ligand>
        <name>Fe cation</name>
        <dbReference type="ChEBI" id="CHEBI:24875"/>
    </ligand>
</feature>
<dbReference type="eggNOG" id="ENOG502QQ5A">
    <property type="taxonomic scope" value="Eukaryota"/>
</dbReference>
<dbReference type="InParanoid" id="D2V6I1"/>
<dbReference type="VEuPathDB" id="AmoebaDB:NAEGRDRAFT_31497"/>
<sequence>MSSSSASFVKVIKTILGKEQSEGVGARVIRTIGGSVSYHDPFLLLDEFKVAKPAGFPNHPHRGFETVTYMMDGAFEHKDNRGGGGVIHAGDIQWMTAGSGLIHSETPVGLNVNTGMQLWVNLKAKDKMVPPKYQDLKAENIPKKQIDEHTSIAVIGGKSQYADIESPLELRTKVLYFDVKITKSGHTFKELIPKGYQGFVYVIKGSGVLTQDGNKFENAKEKAALLFSETTEDQLFEFKSTSDFVQMVIIAGEPMHEPMSRYGPFVMNTREEIEQAFEDYHDGKFM</sequence>
<comment type="similarity">
    <text evidence="1 3">Belongs to the pirin family.</text>
</comment>
<keyword evidence="2" id="KW-0408">Iron</keyword>
<feature type="domain" description="Pirin C-terminal" evidence="5">
    <location>
        <begin position="176"/>
        <end position="285"/>
    </location>
</feature>
<proteinExistence type="inferred from homology"/>
<feature type="binding site" evidence="2">
    <location>
        <position position="61"/>
    </location>
    <ligand>
        <name>Fe cation</name>
        <dbReference type="ChEBI" id="CHEBI:24875"/>
    </ligand>
</feature>
<dbReference type="CDD" id="cd02247">
    <property type="entry name" value="cupin_pirin_C"/>
    <property type="match status" value="1"/>
</dbReference>
<dbReference type="OrthoDB" id="198735at2759"/>
<dbReference type="GeneID" id="8861767"/>
<dbReference type="OMA" id="QIWVALP"/>
<dbReference type="InterPro" id="IPR003829">
    <property type="entry name" value="Pirin_N_dom"/>
</dbReference>
<keyword evidence="2" id="KW-0479">Metal-binding</keyword>
<dbReference type="PANTHER" id="PTHR13903">
    <property type="entry name" value="PIRIN-RELATED"/>
    <property type="match status" value="1"/>
</dbReference>
<protein>
    <submittedName>
        <fullName evidence="6">Predicted protein</fullName>
    </submittedName>
</protein>
<feature type="domain" description="Pirin N-terminal" evidence="4">
    <location>
        <begin position="33"/>
        <end position="120"/>
    </location>
</feature>
<dbReference type="STRING" id="5762.D2V6I1"/>
<dbReference type="Proteomes" id="UP000006671">
    <property type="component" value="Unassembled WGS sequence"/>
</dbReference>
<feature type="binding site" evidence="2">
    <location>
        <position position="105"/>
    </location>
    <ligand>
        <name>Fe cation</name>
        <dbReference type="ChEBI" id="CHEBI:24875"/>
    </ligand>
</feature>
<dbReference type="CDD" id="cd02909">
    <property type="entry name" value="cupin_pirin_N"/>
    <property type="match status" value="1"/>
</dbReference>
<accession>D2V6I1</accession>
<dbReference type="Pfam" id="PF05726">
    <property type="entry name" value="Pirin_C"/>
    <property type="match status" value="1"/>
</dbReference>
<evidence type="ECO:0000313" key="6">
    <source>
        <dbReference type="EMBL" id="EFC47577.1"/>
    </source>
</evidence>
<dbReference type="PANTHER" id="PTHR13903:SF8">
    <property type="entry name" value="PIRIN"/>
    <property type="match status" value="1"/>
</dbReference>
<evidence type="ECO:0000313" key="7">
    <source>
        <dbReference type="Proteomes" id="UP000006671"/>
    </source>
</evidence>
<dbReference type="SUPFAM" id="SSF51182">
    <property type="entry name" value="RmlC-like cupins"/>
    <property type="match status" value="1"/>
</dbReference>
<dbReference type="InterPro" id="IPR011051">
    <property type="entry name" value="RmlC_Cupin_sf"/>
</dbReference>
<dbReference type="RefSeq" id="XP_002680321.1">
    <property type="nucleotide sequence ID" value="XM_002680275.1"/>
</dbReference>
<dbReference type="InterPro" id="IPR012093">
    <property type="entry name" value="Pirin"/>
</dbReference>
<evidence type="ECO:0000256" key="2">
    <source>
        <dbReference type="PIRSR" id="PIRSR006232-1"/>
    </source>
</evidence>
<comment type="cofactor">
    <cofactor evidence="2">
        <name>Fe cation</name>
        <dbReference type="ChEBI" id="CHEBI:24875"/>
    </cofactor>
    <text evidence="2">Binds 1 Fe cation per subunit.</text>
</comment>
<feature type="binding site" evidence="2">
    <location>
        <position position="103"/>
    </location>
    <ligand>
        <name>Fe cation</name>
        <dbReference type="ChEBI" id="CHEBI:24875"/>
    </ligand>
</feature>
<dbReference type="InterPro" id="IPR008778">
    <property type="entry name" value="Pirin_C_dom"/>
</dbReference>